<organism evidence="1 2">
    <name type="scientific">Cirrhinus mrigala</name>
    <name type="common">Mrigala</name>
    <dbReference type="NCBI Taxonomy" id="683832"/>
    <lineage>
        <taxon>Eukaryota</taxon>
        <taxon>Metazoa</taxon>
        <taxon>Chordata</taxon>
        <taxon>Craniata</taxon>
        <taxon>Vertebrata</taxon>
        <taxon>Euteleostomi</taxon>
        <taxon>Actinopterygii</taxon>
        <taxon>Neopterygii</taxon>
        <taxon>Teleostei</taxon>
        <taxon>Ostariophysi</taxon>
        <taxon>Cypriniformes</taxon>
        <taxon>Cyprinidae</taxon>
        <taxon>Labeoninae</taxon>
        <taxon>Labeonini</taxon>
        <taxon>Cirrhinus</taxon>
    </lineage>
</organism>
<dbReference type="InterPro" id="IPR036383">
    <property type="entry name" value="TSP1_rpt_sf"/>
</dbReference>
<dbReference type="Proteomes" id="UP001529510">
    <property type="component" value="Unassembled WGS sequence"/>
</dbReference>
<keyword evidence="2" id="KW-1185">Reference proteome</keyword>
<evidence type="ECO:0000313" key="2">
    <source>
        <dbReference type="Proteomes" id="UP001529510"/>
    </source>
</evidence>
<dbReference type="Pfam" id="PF19030">
    <property type="entry name" value="TSP1_ADAMTS"/>
    <property type="match status" value="1"/>
</dbReference>
<feature type="non-terminal residue" evidence="1">
    <location>
        <position position="63"/>
    </location>
</feature>
<dbReference type="EMBL" id="JAMKFB020000011">
    <property type="protein sequence ID" value="KAL0181576.1"/>
    <property type="molecule type" value="Genomic_DNA"/>
</dbReference>
<name>A0ABD0Q9J1_CIRMR</name>
<dbReference type="SUPFAM" id="SSF82895">
    <property type="entry name" value="TSP-1 type 1 repeat"/>
    <property type="match status" value="1"/>
</dbReference>
<dbReference type="AlphaFoldDB" id="A0ABD0Q9J1"/>
<evidence type="ECO:0000313" key="1">
    <source>
        <dbReference type="EMBL" id="KAL0181576.1"/>
    </source>
</evidence>
<reference evidence="1 2" key="1">
    <citation type="submission" date="2024-05" db="EMBL/GenBank/DDBJ databases">
        <title>Genome sequencing and assembly of Indian major carp, Cirrhinus mrigala (Hamilton, 1822).</title>
        <authorList>
            <person name="Mohindra V."/>
            <person name="Chowdhury L.M."/>
            <person name="Lal K."/>
            <person name="Jena J.K."/>
        </authorList>
    </citation>
    <scope>NUCLEOTIDE SEQUENCE [LARGE SCALE GENOMIC DNA]</scope>
    <source>
        <strain evidence="1">CM1030</strain>
        <tissue evidence="1">Blood</tissue>
    </source>
</reference>
<protein>
    <submittedName>
        <fullName evidence="1">Uncharacterized protein</fullName>
    </submittedName>
</protein>
<dbReference type="Gene3D" id="2.20.100.10">
    <property type="entry name" value="Thrombospondin type-1 (TSP1) repeat"/>
    <property type="match status" value="1"/>
</dbReference>
<sequence length="63" mass="7177">ECTATCGLGLRTLYIYCIKQSRLDGKTQKVDDRYCSSQHKPEDKEVCHGDCNPGGWEYSSWSE</sequence>
<comment type="caution">
    <text evidence="1">The sequence shown here is derived from an EMBL/GenBank/DDBJ whole genome shotgun (WGS) entry which is preliminary data.</text>
</comment>
<accession>A0ABD0Q9J1</accession>
<feature type="non-terminal residue" evidence="1">
    <location>
        <position position="1"/>
    </location>
</feature>
<gene>
    <name evidence="1" type="ORF">M9458_023982</name>
</gene>
<proteinExistence type="predicted"/>